<accession>A0A6A6J0L6</accession>
<dbReference type="FunFam" id="1.10.1090.10:FF:000001">
    <property type="entry name" value="Cytochrome b-c1 complex subunit 7"/>
    <property type="match status" value="1"/>
</dbReference>
<dbReference type="Proteomes" id="UP000800094">
    <property type="component" value="Unassembled WGS sequence"/>
</dbReference>
<evidence type="ECO:0000313" key="11">
    <source>
        <dbReference type="Proteomes" id="UP000800094"/>
    </source>
</evidence>
<dbReference type="OrthoDB" id="425749at2759"/>
<keyword evidence="5 9" id="KW-0999">Mitochondrion inner membrane</keyword>
<evidence type="ECO:0000256" key="7">
    <source>
        <dbReference type="ARBA" id="ARBA00023128"/>
    </source>
</evidence>
<proteinExistence type="inferred from homology"/>
<comment type="similarity">
    <text evidence="2 9">Belongs to the UQCRB/QCR7 family.</text>
</comment>
<protein>
    <recommendedName>
        <fullName evidence="9">Cytochrome b-c1 complex subunit 7</fullName>
    </recommendedName>
</protein>
<evidence type="ECO:0000256" key="1">
    <source>
        <dbReference type="ARBA" id="ARBA00004443"/>
    </source>
</evidence>
<reference evidence="10" key="1">
    <citation type="journal article" date="2020" name="Stud. Mycol.">
        <title>101 Dothideomycetes genomes: a test case for predicting lifestyles and emergence of pathogens.</title>
        <authorList>
            <person name="Haridas S."/>
            <person name="Albert R."/>
            <person name="Binder M."/>
            <person name="Bloem J."/>
            <person name="Labutti K."/>
            <person name="Salamov A."/>
            <person name="Andreopoulos B."/>
            <person name="Baker S."/>
            <person name="Barry K."/>
            <person name="Bills G."/>
            <person name="Bluhm B."/>
            <person name="Cannon C."/>
            <person name="Castanera R."/>
            <person name="Culley D."/>
            <person name="Daum C."/>
            <person name="Ezra D."/>
            <person name="Gonzalez J."/>
            <person name="Henrissat B."/>
            <person name="Kuo A."/>
            <person name="Liang C."/>
            <person name="Lipzen A."/>
            <person name="Lutzoni F."/>
            <person name="Magnuson J."/>
            <person name="Mondo S."/>
            <person name="Nolan M."/>
            <person name="Ohm R."/>
            <person name="Pangilinan J."/>
            <person name="Park H.-J."/>
            <person name="Ramirez L."/>
            <person name="Alfaro M."/>
            <person name="Sun H."/>
            <person name="Tritt A."/>
            <person name="Yoshinaga Y."/>
            <person name="Zwiers L.-H."/>
            <person name="Turgeon B."/>
            <person name="Goodwin S."/>
            <person name="Spatafora J."/>
            <person name="Crous P."/>
            <person name="Grigoriev I."/>
        </authorList>
    </citation>
    <scope>NUCLEOTIDE SEQUENCE</scope>
    <source>
        <strain evidence="10">CBS 122368</strain>
    </source>
</reference>
<dbReference type="InterPro" id="IPR003197">
    <property type="entry name" value="QCR7"/>
</dbReference>
<dbReference type="PANTHER" id="PTHR12022">
    <property type="entry name" value="UBIQUINOL-CYTOCHROME C REDUCTASE COMPLEX 14 KD PROTEIN"/>
    <property type="match status" value="1"/>
</dbReference>
<dbReference type="Pfam" id="PF02271">
    <property type="entry name" value="UCR_14kD"/>
    <property type="match status" value="1"/>
</dbReference>
<dbReference type="PANTHER" id="PTHR12022:SF0">
    <property type="entry name" value="CYTOCHROME B-C1 COMPLEX SUBUNIT 7"/>
    <property type="match status" value="1"/>
</dbReference>
<dbReference type="GO" id="GO:0006122">
    <property type="term" value="P:mitochondrial electron transport, ubiquinol to cytochrome c"/>
    <property type="evidence" value="ECO:0007669"/>
    <property type="project" value="InterPro"/>
</dbReference>
<keyword evidence="6 9" id="KW-0249">Electron transport</keyword>
<keyword evidence="11" id="KW-1185">Reference proteome</keyword>
<evidence type="ECO:0000256" key="2">
    <source>
        <dbReference type="ARBA" id="ARBA00008554"/>
    </source>
</evidence>
<evidence type="ECO:0000256" key="8">
    <source>
        <dbReference type="ARBA" id="ARBA00023136"/>
    </source>
</evidence>
<organism evidence="10 11">
    <name type="scientific">Trematosphaeria pertusa</name>
    <dbReference type="NCBI Taxonomy" id="390896"/>
    <lineage>
        <taxon>Eukaryota</taxon>
        <taxon>Fungi</taxon>
        <taxon>Dikarya</taxon>
        <taxon>Ascomycota</taxon>
        <taxon>Pezizomycotina</taxon>
        <taxon>Dothideomycetes</taxon>
        <taxon>Pleosporomycetidae</taxon>
        <taxon>Pleosporales</taxon>
        <taxon>Massarineae</taxon>
        <taxon>Trematosphaeriaceae</taxon>
        <taxon>Trematosphaeria</taxon>
    </lineage>
</organism>
<keyword evidence="7 9" id="KW-0496">Mitochondrion</keyword>
<comment type="subcellular location">
    <subcellularLocation>
        <location evidence="1">Mitochondrion inner membrane</location>
        <topology evidence="1">Peripheral membrane protein</topology>
        <orientation evidence="1">Matrix side</orientation>
    </subcellularLocation>
</comment>
<evidence type="ECO:0000256" key="3">
    <source>
        <dbReference type="ARBA" id="ARBA00022448"/>
    </source>
</evidence>
<evidence type="ECO:0000256" key="4">
    <source>
        <dbReference type="ARBA" id="ARBA00022660"/>
    </source>
</evidence>
<dbReference type="GO" id="GO:0005743">
    <property type="term" value="C:mitochondrial inner membrane"/>
    <property type="evidence" value="ECO:0007669"/>
    <property type="project" value="UniProtKB-SubCell"/>
</dbReference>
<dbReference type="AlphaFoldDB" id="A0A6A6J0L6"/>
<gene>
    <name evidence="10" type="ORF">BU26DRAFT_598967</name>
</gene>
<dbReference type="GO" id="GO:0045275">
    <property type="term" value="C:respiratory chain complex III"/>
    <property type="evidence" value="ECO:0007669"/>
    <property type="project" value="InterPro"/>
</dbReference>
<name>A0A6A6J0L6_9PLEO</name>
<dbReference type="GeneID" id="54588396"/>
<dbReference type="PIRSF" id="PIRSF000022">
    <property type="entry name" value="Bc1_14K"/>
    <property type="match status" value="1"/>
</dbReference>
<dbReference type="EMBL" id="ML987189">
    <property type="protein sequence ID" value="KAF2256239.1"/>
    <property type="molecule type" value="Genomic_DNA"/>
</dbReference>
<dbReference type="Gene3D" id="1.10.1090.10">
    <property type="entry name" value="Cytochrome b-c1 complex subunit 7"/>
    <property type="match status" value="1"/>
</dbReference>
<evidence type="ECO:0000256" key="5">
    <source>
        <dbReference type="ARBA" id="ARBA00022792"/>
    </source>
</evidence>
<sequence length="130" mass="15180">MSAPSLAPYILKRPWLAKWFQPLANWYCNAAGYRQLGLKADDLIPEENDTVQLALKRLPPKEAYDRVFRLRRAFQCSVSHQLLPKAEWIKPEEDTPYLSVVIKEIEAEMKEREDLESMIVQKRNQNAKGH</sequence>
<evidence type="ECO:0000256" key="9">
    <source>
        <dbReference type="PIRNR" id="PIRNR000022"/>
    </source>
</evidence>
<keyword evidence="4 9" id="KW-0679">Respiratory chain</keyword>
<keyword evidence="8 9" id="KW-0472">Membrane</keyword>
<dbReference type="InterPro" id="IPR036544">
    <property type="entry name" value="QCR7_sf"/>
</dbReference>
<comment type="function">
    <text evidence="9">Component of the ubiquinol-cytochrome c oxidoreductase, a multisubunit transmembrane complex that is part of the mitochondrial electron transport chain which drives oxidative phosphorylation.</text>
</comment>
<evidence type="ECO:0000313" key="10">
    <source>
        <dbReference type="EMBL" id="KAF2256239.1"/>
    </source>
</evidence>
<evidence type="ECO:0000256" key="6">
    <source>
        <dbReference type="ARBA" id="ARBA00022982"/>
    </source>
</evidence>
<dbReference type="SUPFAM" id="SSF81524">
    <property type="entry name" value="14 kDa protein of cytochrome bc1 complex (Ubiquinol-cytochrome c reductase)"/>
    <property type="match status" value="1"/>
</dbReference>
<dbReference type="RefSeq" id="XP_033691243.1">
    <property type="nucleotide sequence ID" value="XM_033835066.1"/>
</dbReference>
<keyword evidence="3 9" id="KW-0813">Transport</keyword>